<dbReference type="Proteomes" id="UP001144205">
    <property type="component" value="Unassembled WGS sequence"/>
</dbReference>
<accession>A0ABQ5LRL4</accession>
<keyword evidence="3 5" id="KW-1133">Transmembrane helix</keyword>
<dbReference type="PANTHER" id="PTHR31851">
    <property type="entry name" value="FE(2+)/MN(2+) TRANSPORTER PCL1"/>
    <property type="match status" value="1"/>
</dbReference>
<dbReference type="InterPro" id="IPR008217">
    <property type="entry name" value="Ccc1_fam"/>
</dbReference>
<keyword evidence="2 5" id="KW-0812">Transmembrane</keyword>
<feature type="transmembrane region" description="Helical" evidence="5">
    <location>
        <begin position="17"/>
        <end position="38"/>
    </location>
</feature>
<evidence type="ECO:0000256" key="1">
    <source>
        <dbReference type="ARBA" id="ARBA00004127"/>
    </source>
</evidence>
<comment type="subcellular location">
    <subcellularLocation>
        <location evidence="1">Endomembrane system</location>
        <topology evidence="1">Multi-pass membrane protein</topology>
    </subcellularLocation>
</comment>
<dbReference type="Pfam" id="PF01988">
    <property type="entry name" value="VIT1"/>
    <property type="match status" value="1"/>
</dbReference>
<feature type="transmembrane region" description="Helical" evidence="5">
    <location>
        <begin position="180"/>
        <end position="203"/>
    </location>
</feature>
<organism evidence="6 7">
    <name type="scientific">Sinisalibacter aestuarii</name>
    <dbReference type="NCBI Taxonomy" id="2949426"/>
    <lineage>
        <taxon>Bacteria</taxon>
        <taxon>Pseudomonadati</taxon>
        <taxon>Pseudomonadota</taxon>
        <taxon>Alphaproteobacteria</taxon>
        <taxon>Rhodobacterales</taxon>
        <taxon>Roseobacteraceae</taxon>
        <taxon>Sinisalibacter</taxon>
    </lineage>
</organism>
<dbReference type="RefSeq" id="WP_281841616.1">
    <property type="nucleotide sequence ID" value="NZ_BROH01000003.1"/>
</dbReference>
<evidence type="ECO:0000256" key="3">
    <source>
        <dbReference type="ARBA" id="ARBA00022989"/>
    </source>
</evidence>
<comment type="caution">
    <text evidence="6">The sequence shown here is derived from an EMBL/GenBank/DDBJ whole genome shotgun (WGS) entry which is preliminary data.</text>
</comment>
<evidence type="ECO:0000256" key="2">
    <source>
        <dbReference type="ARBA" id="ARBA00022692"/>
    </source>
</evidence>
<feature type="transmembrane region" description="Helical" evidence="5">
    <location>
        <begin position="44"/>
        <end position="68"/>
    </location>
</feature>
<reference evidence="6" key="1">
    <citation type="journal article" date="2023" name="Int. J. Syst. Evol. Microbiol.">
        <title>Sinisalibacter aestuarii sp. nov., isolated from estuarine sediment of the Arakawa River.</title>
        <authorList>
            <person name="Arafat S.T."/>
            <person name="Hirano S."/>
            <person name="Sato A."/>
            <person name="Takeuchi K."/>
            <person name="Yasuda T."/>
            <person name="Terahara T."/>
            <person name="Hamada M."/>
            <person name="Kobayashi T."/>
        </authorList>
    </citation>
    <scope>NUCLEOTIDE SEQUENCE</scope>
    <source>
        <strain evidence="6">B-399</strain>
    </source>
</reference>
<evidence type="ECO:0000313" key="6">
    <source>
        <dbReference type="EMBL" id="GKY87634.1"/>
    </source>
</evidence>
<protein>
    <submittedName>
        <fullName evidence="6">Membrane protein</fullName>
    </submittedName>
</protein>
<gene>
    <name evidence="6" type="ORF">STA1M1_15030</name>
</gene>
<name>A0ABQ5LRL4_9RHOB</name>
<evidence type="ECO:0000256" key="4">
    <source>
        <dbReference type="ARBA" id="ARBA00023136"/>
    </source>
</evidence>
<evidence type="ECO:0000313" key="7">
    <source>
        <dbReference type="Proteomes" id="UP001144205"/>
    </source>
</evidence>
<feature type="transmembrane region" description="Helical" evidence="5">
    <location>
        <begin position="215"/>
        <end position="236"/>
    </location>
</feature>
<evidence type="ECO:0000256" key="5">
    <source>
        <dbReference type="SAM" id="Phobius"/>
    </source>
</evidence>
<keyword evidence="4 5" id="KW-0472">Membrane</keyword>
<feature type="transmembrane region" description="Helical" evidence="5">
    <location>
        <begin position="154"/>
        <end position="174"/>
    </location>
</feature>
<proteinExistence type="predicted"/>
<keyword evidence="7" id="KW-1185">Reference proteome</keyword>
<sequence length="237" mass="24325">MPASNARDAIRTYLKQIVYGGNDGIVTTFAIVAGFAGAEAQGVGLVGSVAVLIFGMANLTADAVSMGLGEFLSGRSSRDIFHARHAEAEAAAAADPAQAAARLAGHLARQGLPPADARHAADHLAESPRLMADLSLRYDHGMEAPDAHNPAARAWMTFLAFVTFGVIPILPYLIAPTGSATFLVSLVATAFALILLGLLRWSVSAETALRCVSETLAIGGLSAAVAFAAGLAVTVFA</sequence>
<dbReference type="EMBL" id="BROH01000003">
    <property type="protein sequence ID" value="GKY87634.1"/>
    <property type="molecule type" value="Genomic_DNA"/>
</dbReference>